<organism evidence="1">
    <name type="scientific">Rhizophora mucronata</name>
    <name type="common">Asiatic mangrove</name>
    <dbReference type="NCBI Taxonomy" id="61149"/>
    <lineage>
        <taxon>Eukaryota</taxon>
        <taxon>Viridiplantae</taxon>
        <taxon>Streptophyta</taxon>
        <taxon>Embryophyta</taxon>
        <taxon>Tracheophyta</taxon>
        <taxon>Spermatophyta</taxon>
        <taxon>Magnoliopsida</taxon>
        <taxon>eudicotyledons</taxon>
        <taxon>Gunneridae</taxon>
        <taxon>Pentapetalae</taxon>
        <taxon>rosids</taxon>
        <taxon>fabids</taxon>
        <taxon>Malpighiales</taxon>
        <taxon>Rhizophoraceae</taxon>
        <taxon>Rhizophora</taxon>
    </lineage>
</organism>
<evidence type="ECO:0000313" key="1">
    <source>
        <dbReference type="EMBL" id="MBX24840.1"/>
    </source>
</evidence>
<accession>A0A2P2M3P4</accession>
<dbReference type="EMBL" id="GGEC01044356">
    <property type="protein sequence ID" value="MBX24840.1"/>
    <property type="molecule type" value="Transcribed_RNA"/>
</dbReference>
<proteinExistence type="predicted"/>
<sequence length="200" mass="22167">MGTIEIRKKASREISFGHKRKHASPIASDSEGLHTQHSTIEACKNYVSGNSKAIVEKENFYFCDSTTIKPLAASKASTLERICHPLKEHIATSSSIAIEACKYSREKLQEKSLCQEIALGEESNTFHSSNCNPASTVSSLPKGTFRHLAKKGSRELRNGVLPSPAKQKKRQKVCEDTSLSDIINVNEEAATRRRARKQKL</sequence>
<reference evidence="1" key="1">
    <citation type="submission" date="2018-02" db="EMBL/GenBank/DDBJ databases">
        <title>Rhizophora mucronata_Transcriptome.</title>
        <authorList>
            <person name="Meera S.P."/>
            <person name="Sreeshan A."/>
            <person name="Augustine A."/>
        </authorList>
    </citation>
    <scope>NUCLEOTIDE SEQUENCE</scope>
    <source>
        <tissue evidence="1">Leaf</tissue>
    </source>
</reference>
<dbReference type="AlphaFoldDB" id="A0A2P2M3P4"/>
<name>A0A2P2M3P4_RHIMU</name>
<protein>
    <submittedName>
        <fullName evidence="1">Uncharacterized protein</fullName>
    </submittedName>
</protein>